<accession>A0A380TGR1</accession>
<feature type="compositionally biased region" description="Low complexity" evidence="1">
    <location>
        <begin position="19"/>
        <end position="29"/>
    </location>
</feature>
<evidence type="ECO:0000256" key="1">
    <source>
        <dbReference type="SAM" id="MobiDB-lite"/>
    </source>
</evidence>
<dbReference type="SUPFAM" id="SSF74653">
    <property type="entry name" value="TolA/TonB C-terminal domain"/>
    <property type="match status" value="1"/>
</dbReference>
<feature type="region of interest" description="Disordered" evidence="1">
    <location>
        <begin position="1"/>
        <end position="50"/>
    </location>
</feature>
<sequence length="180" mass="19306">MQKAIHELGRQATAEKRPQPQAQPSASAQNGAKPQARKADEAAPASPLDQQFARVIGKAPAAAPAAAAAGREVSQAVSMSEIDAVRRQIERCWNLPPGLKGDGDLKVSIRVEMNANGTPRAARVEASPQMNASASYRATAESALRAVLNPRCHPFNLPAEKFDRWQTMTLVFDPKEMLGT</sequence>
<evidence type="ECO:0000313" key="2">
    <source>
        <dbReference type="EMBL" id="SUS07496.1"/>
    </source>
</evidence>
<name>A0A380TGR1_9ZZZZ</name>
<dbReference type="AlphaFoldDB" id="A0A380TGR1"/>
<organism evidence="2">
    <name type="scientific">metagenome</name>
    <dbReference type="NCBI Taxonomy" id="256318"/>
    <lineage>
        <taxon>unclassified sequences</taxon>
        <taxon>metagenomes</taxon>
    </lineage>
</organism>
<reference evidence="2" key="1">
    <citation type="submission" date="2018-07" db="EMBL/GenBank/DDBJ databases">
        <authorList>
            <person name="Quirk P.G."/>
            <person name="Krulwich T.A."/>
        </authorList>
    </citation>
    <scope>NUCLEOTIDE SEQUENCE</scope>
</reference>
<dbReference type="Gene3D" id="3.30.1150.10">
    <property type="match status" value="1"/>
</dbReference>
<evidence type="ECO:0008006" key="3">
    <source>
        <dbReference type="Google" id="ProtNLM"/>
    </source>
</evidence>
<gene>
    <name evidence="2" type="ORF">DF3PB_4490004</name>
</gene>
<dbReference type="EMBL" id="UIDG01000389">
    <property type="protein sequence ID" value="SUS07496.1"/>
    <property type="molecule type" value="Genomic_DNA"/>
</dbReference>
<protein>
    <recommendedName>
        <fullName evidence="3">TolA protein</fullName>
    </recommendedName>
</protein>
<proteinExistence type="predicted"/>
<feature type="compositionally biased region" description="Basic and acidic residues" evidence="1">
    <location>
        <begin position="1"/>
        <end position="18"/>
    </location>
</feature>